<dbReference type="Proteomes" id="UP000002051">
    <property type="component" value="Unassembled WGS sequence"/>
</dbReference>
<dbReference type="AlphaFoldDB" id="G7KXE2"/>
<dbReference type="PANTHER" id="PTHR34538">
    <property type="entry name" value="EXPRESSED PROTEIN"/>
    <property type="match status" value="1"/>
</dbReference>
<sequence>MRLKRKLRVSPLVTLGNVHRRRQLGFGPASKVLRKMVCKLKSSWKKAMKWHRYSPQYSYDLRSYCLNFNDTHLNDHTHCIG</sequence>
<proteinExistence type="predicted"/>
<organism evidence="1 4">
    <name type="scientific">Medicago truncatula</name>
    <name type="common">Barrel medic</name>
    <name type="synonym">Medicago tribuloides</name>
    <dbReference type="NCBI Taxonomy" id="3880"/>
    <lineage>
        <taxon>Eukaryota</taxon>
        <taxon>Viridiplantae</taxon>
        <taxon>Streptophyta</taxon>
        <taxon>Embryophyta</taxon>
        <taxon>Tracheophyta</taxon>
        <taxon>Spermatophyta</taxon>
        <taxon>Magnoliopsida</taxon>
        <taxon>eudicotyledons</taxon>
        <taxon>Gunneridae</taxon>
        <taxon>Pentapetalae</taxon>
        <taxon>rosids</taxon>
        <taxon>fabids</taxon>
        <taxon>Fabales</taxon>
        <taxon>Fabaceae</taxon>
        <taxon>Papilionoideae</taxon>
        <taxon>50 kb inversion clade</taxon>
        <taxon>NPAAA clade</taxon>
        <taxon>Hologalegina</taxon>
        <taxon>IRL clade</taxon>
        <taxon>Trifolieae</taxon>
        <taxon>Medicago</taxon>
    </lineage>
</organism>
<dbReference type="PANTHER" id="PTHR34538:SF4">
    <property type="entry name" value="EXPRESSED PROTEIN"/>
    <property type="match status" value="1"/>
</dbReference>
<dbReference type="OMA" id="GWHKRGP"/>
<reference evidence="2" key="5">
    <citation type="journal article" date="2018" name="Nat. Plants">
        <title>Whole-genome landscape of Medicago truncatula symbiotic genes.</title>
        <authorList>
            <person name="Pecrix Y."/>
            <person name="Gamas P."/>
            <person name="Carrere S."/>
        </authorList>
    </citation>
    <scope>NUCLEOTIDE SEQUENCE</scope>
    <source>
        <tissue evidence="2">Leaves</tissue>
    </source>
</reference>
<reference evidence="3" key="3">
    <citation type="submission" date="2015-04" db="UniProtKB">
        <authorList>
            <consortium name="EnsemblPlants"/>
        </authorList>
    </citation>
    <scope>IDENTIFICATION</scope>
    <source>
        <strain evidence="3">cv. Jemalong A17</strain>
    </source>
</reference>
<reference evidence="1 4" key="2">
    <citation type="journal article" date="2014" name="BMC Genomics">
        <title>An improved genome release (version Mt4.0) for the model legume Medicago truncatula.</title>
        <authorList>
            <person name="Tang H."/>
            <person name="Krishnakumar V."/>
            <person name="Bidwell S."/>
            <person name="Rosen B."/>
            <person name="Chan A."/>
            <person name="Zhou S."/>
            <person name="Gentzbittel L."/>
            <person name="Childs K.L."/>
            <person name="Yandell M."/>
            <person name="Gundlach H."/>
            <person name="Mayer K.F."/>
            <person name="Schwartz D.C."/>
            <person name="Town C.D."/>
        </authorList>
    </citation>
    <scope>GENOME REANNOTATION</scope>
    <source>
        <strain evidence="3 4">cv. Jemalong A17</strain>
    </source>
</reference>
<evidence type="ECO:0000313" key="4">
    <source>
        <dbReference type="Proteomes" id="UP000002051"/>
    </source>
</evidence>
<reference evidence="5" key="4">
    <citation type="journal article" date="2018" name="Nat. Plants">
        <title>Whole-genome landscape of Medicago truncatula symbiotic genes.</title>
        <authorList>
            <person name="Pecrix Y."/>
            <person name="Staton S.E."/>
            <person name="Sallet E."/>
            <person name="Lelandais-Briere C."/>
            <person name="Moreau S."/>
            <person name="Carrere S."/>
            <person name="Blein T."/>
            <person name="Jardinaud M.F."/>
            <person name="Latrasse D."/>
            <person name="Zouine M."/>
            <person name="Zahm M."/>
            <person name="Kreplak J."/>
            <person name="Mayjonade B."/>
            <person name="Satge C."/>
            <person name="Perez M."/>
            <person name="Cauet S."/>
            <person name="Marande W."/>
            <person name="Chantry-Darmon C."/>
            <person name="Lopez-Roques C."/>
            <person name="Bouchez O."/>
            <person name="Berard A."/>
            <person name="Debelle F."/>
            <person name="Munos S."/>
            <person name="Bendahmane A."/>
            <person name="Berges H."/>
            <person name="Niebel A."/>
            <person name="Buitink J."/>
            <person name="Frugier F."/>
            <person name="Benhamed M."/>
            <person name="Crespi M."/>
            <person name="Gouzy J."/>
            <person name="Gamas P."/>
        </authorList>
    </citation>
    <scope>NUCLEOTIDE SEQUENCE [LARGE SCALE GENOMIC DNA]</scope>
    <source>
        <strain evidence="5">cv. Jemalong A17</strain>
    </source>
</reference>
<evidence type="ECO:0000313" key="3">
    <source>
        <dbReference type="EnsemblPlants" id="AES81576"/>
    </source>
</evidence>
<evidence type="ECO:0000313" key="2">
    <source>
        <dbReference type="EMBL" id="RHN48265.1"/>
    </source>
</evidence>
<dbReference type="PaxDb" id="3880-AES81576"/>
<evidence type="ECO:0000313" key="1">
    <source>
        <dbReference type="EMBL" id="AES81576.1"/>
    </source>
</evidence>
<gene>
    <name evidence="1" type="ordered locus">MTR_7g098280</name>
    <name evidence="2" type="ORF">MtrunA17_Chr7g0261931</name>
</gene>
<name>G7KXE2_MEDTR</name>
<evidence type="ECO:0000313" key="5">
    <source>
        <dbReference type="Proteomes" id="UP000265566"/>
    </source>
</evidence>
<dbReference type="HOGENOM" id="CLU_183341_0_0_1"/>
<reference evidence="1 4" key="1">
    <citation type="journal article" date="2011" name="Nature">
        <title>The Medicago genome provides insight into the evolution of rhizobial symbioses.</title>
        <authorList>
            <person name="Young N.D."/>
            <person name="Debelle F."/>
            <person name="Oldroyd G.E."/>
            <person name="Geurts R."/>
            <person name="Cannon S.B."/>
            <person name="Udvardi M.K."/>
            <person name="Benedito V.A."/>
            <person name="Mayer K.F."/>
            <person name="Gouzy J."/>
            <person name="Schoof H."/>
            <person name="Van de Peer Y."/>
            <person name="Proost S."/>
            <person name="Cook D.R."/>
            <person name="Meyers B.C."/>
            <person name="Spannagl M."/>
            <person name="Cheung F."/>
            <person name="De Mita S."/>
            <person name="Krishnakumar V."/>
            <person name="Gundlach H."/>
            <person name="Zhou S."/>
            <person name="Mudge J."/>
            <person name="Bharti A.K."/>
            <person name="Murray J.D."/>
            <person name="Naoumkina M.A."/>
            <person name="Rosen B."/>
            <person name="Silverstein K.A."/>
            <person name="Tang H."/>
            <person name="Rombauts S."/>
            <person name="Zhao P.X."/>
            <person name="Zhou P."/>
            <person name="Barbe V."/>
            <person name="Bardou P."/>
            <person name="Bechner M."/>
            <person name="Bellec A."/>
            <person name="Berger A."/>
            <person name="Berges H."/>
            <person name="Bidwell S."/>
            <person name="Bisseling T."/>
            <person name="Choisne N."/>
            <person name="Couloux A."/>
            <person name="Denny R."/>
            <person name="Deshpande S."/>
            <person name="Dai X."/>
            <person name="Doyle J.J."/>
            <person name="Dudez A.M."/>
            <person name="Farmer A.D."/>
            <person name="Fouteau S."/>
            <person name="Franken C."/>
            <person name="Gibelin C."/>
            <person name="Gish J."/>
            <person name="Goldstein S."/>
            <person name="Gonzalez A.J."/>
            <person name="Green P.J."/>
            <person name="Hallab A."/>
            <person name="Hartog M."/>
            <person name="Hua A."/>
            <person name="Humphray S.J."/>
            <person name="Jeong D.H."/>
            <person name="Jing Y."/>
            <person name="Jocker A."/>
            <person name="Kenton S.M."/>
            <person name="Kim D.J."/>
            <person name="Klee K."/>
            <person name="Lai H."/>
            <person name="Lang C."/>
            <person name="Lin S."/>
            <person name="Macmil S.L."/>
            <person name="Magdelenat G."/>
            <person name="Matthews L."/>
            <person name="McCorrison J."/>
            <person name="Monaghan E.L."/>
            <person name="Mun J.H."/>
            <person name="Najar F.Z."/>
            <person name="Nicholson C."/>
            <person name="Noirot C."/>
            <person name="O'Bleness M."/>
            <person name="Paule C.R."/>
            <person name="Poulain J."/>
            <person name="Prion F."/>
            <person name="Qin B."/>
            <person name="Qu C."/>
            <person name="Retzel E.F."/>
            <person name="Riddle C."/>
            <person name="Sallet E."/>
            <person name="Samain S."/>
            <person name="Samson N."/>
            <person name="Sanders I."/>
            <person name="Saurat O."/>
            <person name="Scarpelli C."/>
            <person name="Schiex T."/>
            <person name="Segurens B."/>
            <person name="Severin A.J."/>
            <person name="Sherrier D.J."/>
            <person name="Shi R."/>
            <person name="Sims S."/>
            <person name="Singer S.R."/>
            <person name="Sinharoy S."/>
            <person name="Sterck L."/>
            <person name="Viollet A."/>
            <person name="Wang B.B."/>
            <person name="Wang K."/>
            <person name="Wang M."/>
            <person name="Wang X."/>
            <person name="Warfsmann J."/>
            <person name="Weissenbach J."/>
            <person name="White D.D."/>
            <person name="White J.D."/>
            <person name="Wiley G.B."/>
            <person name="Wincker P."/>
            <person name="Xing Y."/>
            <person name="Yang L."/>
            <person name="Yao Z."/>
            <person name="Ying F."/>
            <person name="Zhai J."/>
            <person name="Zhou L."/>
            <person name="Zuber A."/>
            <person name="Denarie J."/>
            <person name="Dixon R.A."/>
            <person name="May G.D."/>
            <person name="Schwartz D.C."/>
            <person name="Rogers J."/>
            <person name="Quetier F."/>
            <person name="Town C.D."/>
            <person name="Roe B.A."/>
        </authorList>
    </citation>
    <scope>NUCLEOTIDE SEQUENCE [LARGE SCALE GENOMIC DNA]</scope>
    <source>
        <strain evidence="1">A17</strain>
        <strain evidence="3 4">cv. Jemalong A17</strain>
    </source>
</reference>
<dbReference type="EnsemblPlants" id="AES81576">
    <property type="protein sequence ID" value="AES81576"/>
    <property type="gene ID" value="MTR_7g098280"/>
</dbReference>
<protein>
    <submittedName>
        <fullName evidence="1 3">Uncharacterized protein</fullName>
    </submittedName>
</protein>
<keyword evidence="4" id="KW-1185">Reference proteome</keyword>
<accession>G7KXE2</accession>
<dbReference type="Gramene" id="rna42964">
    <property type="protein sequence ID" value="RHN48265.1"/>
    <property type="gene ID" value="gene42964"/>
</dbReference>
<dbReference type="EMBL" id="CM001223">
    <property type="protein sequence ID" value="AES81576.1"/>
    <property type="molecule type" value="Genomic_DNA"/>
</dbReference>
<dbReference type="Proteomes" id="UP000265566">
    <property type="component" value="Chromosome 7"/>
</dbReference>
<dbReference type="EMBL" id="PSQE01000007">
    <property type="protein sequence ID" value="RHN48265.1"/>
    <property type="molecule type" value="Genomic_DNA"/>
</dbReference>